<evidence type="ECO:0000313" key="2">
    <source>
        <dbReference type="EMBL" id="EPQ54471.1"/>
    </source>
</evidence>
<evidence type="ECO:0000256" key="1">
    <source>
        <dbReference type="SAM" id="MobiDB-lite"/>
    </source>
</evidence>
<organism evidence="2 3">
    <name type="scientific">Gloeophyllum trabeum (strain ATCC 11539 / FP-39264 / Madison 617)</name>
    <name type="common">Brown rot fungus</name>
    <dbReference type="NCBI Taxonomy" id="670483"/>
    <lineage>
        <taxon>Eukaryota</taxon>
        <taxon>Fungi</taxon>
        <taxon>Dikarya</taxon>
        <taxon>Basidiomycota</taxon>
        <taxon>Agaricomycotina</taxon>
        <taxon>Agaricomycetes</taxon>
        <taxon>Gloeophyllales</taxon>
        <taxon>Gloeophyllaceae</taxon>
        <taxon>Gloeophyllum</taxon>
    </lineage>
</organism>
<dbReference type="AlphaFoldDB" id="S7Q372"/>
<dbReference type="OMA" id="AYIVTIW"/>
<dbReference type="OrthoDB" id="3830579at2759"/>
<dbReference type="KEGG" id="gtr:GLOTRDRAFT_116368"/>
<dbReference type="EMBL" id="KB469303">
    <property type="protein sequence ID" value="EPQ54471.1"/>
    <property type="molecule type" value="Genomic_DNA"/>
</dbReference>
<feature type="region of interest" description="Disordered" evidence="1">
    <location>
        <begin position="84"/>
        <end position="123"/>
    </location>
</feature>
<dbReference type="GeneID" id="19300172"/>
<evidence type="ECO:0000313" key="3">
    <source>
        <dbReference type="Proteomes" id="UP000030669"/>
    </source>
</evidence>
<gene>
    <name evidence="2" type="ORF">GLOTRDRAFT_116368</name>
</gene>
<feature type="compositionally biased region" description="Low complexity" evidence="1">
    <location>
        <begin position="86"/>
        <end position="119"/>
    </location>
</feature>
<reference evidence="2 3" key="1">
    <citation type="journal article" date="2012" name="Science">
        <title>The Paleozoic origin of enzymatic lignin decomposition reconstructed from 31 fungal genomes.</title>
        <authorList>
            <person name="Floudas D."/>
            <person name="Binder M."/>
            <person name="Riley R."/>
            <person name="Barry K."/>
            <person name="Blanchette R.A."/>
            <person name="Henrissat B."/>
            <person name="Martinez A.T."/>
            <person name="Otillar R."/>
            <person name="Spatafora J.W."/>
            <person name="Yadav J.S."/>
            <person name="Aerts A."/>
            <person name="Benoit I."/>
            <person name="Boyd A."/>
            <person name="Carlson A."/>
            <person name="Copeland A."/>
            <person name="Coutinho P.M."/>
            <person name="de Vries R.P."/>
            <person name="Ferreira P."/>
            <person name="Findley K."/>
            <person name="Foster B."/>
            <person name="Gaskell J."/>
            <person name="Glotzer D."/>
            <person name="Gorecki P."/>
            <person name="Heitman J."/>
            <person name="Hesse C."/>
            <person name="Hori C."/>
            <person name="Igarashi K."/>
            <person name="Jurgens J.A."/>
            <person name="Kallen N."/>
            <person name="Kersten P."/>
            <person name="Kohler A."/>
            <person name="Kuees U."/>
            <person name="Kumar T.K.A."/>
            <person name="Kuo A."/>
            <person name="LaButti K."/>
            <person name="Larrondo L.F."/>
            <person name="Lindquist E."/>
            <person name="Ling A."/>
            <person name="Lombard V."/>
            <person name="Lucas S."/>
            <person name="Lundell T."/>
            <person name="Martin R."/>
            <person name="McLaughlin D.J."/>
            <person name="Morgenstern I."/>
            <person name="Morin E."/>
            <person name="Murat C."/>
            <person name="Nagy L.G."/>
            <person name="Nolan M."/>
            <person name="Ohm R.A."/>
            <person name="Patyshakuliyeva A."/>
            <person name="Rokas A."/>
            <person name="Ruiz-Duenas F.J."/>
            <person name="Sabat G."/>
            <person name="Salamov A."/>
            <person name="Samejima M."/>
            <person name="Schmutz J."/>
            <person name="Slot J.C."/>
            <person name="St John F."/>
            <person name="Stenlid J."/>
            <person name="Sun H."/>
            <person name="Sun S."/>
            <person name="Syed K."/>
            <person name="Tsang A."/>
            <person name="Wiebenga A."/>
            <person name="Young D."/>
            <person name="Pisabarro A."/>
            <person name="Eastwood D.C."/>
            <person name="Martin F."/>
            <person name="Cullen D."/>
            <person name="Grigoriev I.V."/>
            <person name="Hibbett D.S."/>
        </authorList>
    </citation>
    <scope>NUCLEOTIDE SEQUENCE [LARGE SCALE GENOMIC DNA]</scope>
    <source>
        <strain evidence="2 3">ATCC 11539</strain>
    </source>
</reference>
<dbReference type="HOGENOM" id="CLU_081631_3_2_1"/>
<dbReference type="Gene3D" id="3.30.70.100">
    <property type="match status" value="2"/>
</dbReference>
<proteinExistence type="predicted"/>
<accession>S7Q372</accession>
<sequence>MAPGVTQFAIFAASEAYRENPEVLRPAQELLAKAPGWRYTYHGLQSEDNATAYLLVGWDDLDSHRALIRTPASSEALLSALQPAIRPRSSSPSPTPSLASPAPSSTPLPTSTSTSTSAPTPKPPDIDLFHIQFHIAPARALAAPCTQIALVRVRKGATDRDRGRLTGLMVHLEKVVSQARSACSWGPSVDREGVLAFVAGWESPEKYQDLVRKSDELAAIARQISEIADLDVKHARLSLLSSA</sequence>
<dbReference type="Proteomes" id="UP000030669">
    <property type="component" value="Unassembled WGS sequence"/>
</dbReference>
<protein>
    <recommendedName>
        <fullName evidence="4">ABM domain-containing protein</fullName>
    </recommendedName>
</protein>
<dbReference type="RefSeq" id="XP_007866777.1">
    <property type="nucleotide sequence ID" value="XM_007868586.1"/>
</dbReference>
<evidence type="ECO:0008006" key="4">
    <source>
        <dbReference type="Google" id="ProtNLM"/>
    </source>
</evidence>
<name>S7Q372_GLOTA</name>
<keyword evidence="3" id="KW-1185">Reference proteome</keyword>